<evidence type="ECO:0000256" key="1">
    <source>
        <dbReference type="ARBA" id="ARBA00022729"/>
    </source>
</evidence>
<evidence type="ECO:0000313" key="5">
    <source>
        <dbReference type="EMBL" id="KAH7362331.1"/>
    </source>
</evidence>
<dbReference type="GO" id="GO:0005975">
    <property type="term" value="P:carbohydrate metabolic process"/>
    <property type="evidence" value="ECO:0007669"/>
    <property type="project" value="InterPro"/>
</dbReference>
<sequence length="372" mass="40626">MRTSLIPTVALALASVSHGLDISSPSDADSSVWDSITARDEITVESASNRPAKRQSGWNPPSSLVTPLRQVWDHCLSTYSSGLFGFRNYGWDQLFAPSAGGSVNLCVRWESNTPVTEAQRAQIAAQANKQYQKWFSWLYGYDGFPYTNIPVRVVGWAVRDRNLLQGSTAGLDIYTDRDAEGIPQCAPACGRFFNQNGDYSRCPGGASRRYDQSLWLTDGFGGGAGGDWGQRMGREYFMGAINSENIHIFLHEIGHTWGLDDFYDWSPSGVAGFIMKAGSASVITDFDGWMLRNWWYELSRNRGWRSGTPPPTSPPPTQPPPSTPPPTTPPPTSGGGTVPKWGQCGGQGWTGPTVCVAGSTCTPSNQWYSQCL</sequence>
<evidence type="ECO:0000256" key="2">
    <source>
        <dbReference type="SAM" id="MobiDB-lite"/>
    </source>
</evidence>
<dbReference type="InterPro" id="IPR035971">
    <property type="entry name" value="CBD_sf"/>
</dbReference>
<feature type="compositionally biased region" description="Gly residues" evidence="2">
    <location>
        <begin position="333"/>
        <end position="344"/>
    </location>
</feature>
<evidence type="ECO:0000259" key="4">
    <source>
        <dbReference type="PROSITE" id="PS51164"/>
    </source>
</evidence>
<dbReference type="EMBL" id="JAGPXD010000003">
    <property type="protein sequence ID" value="KAH7362331.1"/>
    <property type="molecule type" value="Genomic_DNA"/>
</dbReference>
<evidence type="ECO:0000256" key="3">
    <source>
        <dbReference type="SAM" id="SignalP"/>
    </source>
</evidence>
<gene>
    <name evidence="5" type="ORF">B0T11DRAFT_297769</name>
</gene>
<dbReference type="Pfam" id="PF00734">
    <property type="entry name" value="CBM_1"/>
    <property type="match status" value="1"/>
</dbReference>
<feature type="domain" description="CBM1" evidence="4">
    <location>
        <begin position="336"/>
        <end position="372"/>
    </location>
</feature>
<keyword evidence="6" id="KW-1185">Reference proteome</keyword>
<feature type="chain" id="PRO_5035423390" evidence="3">
    <location>
        <begin position="20"/>
        <end position="372"/>
    </location>
</feature>
<dbReference type="PANTHER" id="PTHR35606">
    <property type="entry name" value="CELLULOSE-BINDING FAMILY II PROTEIN"/>
    <property type="match status" value="1"/>
</dbReference>
<dbReference type="SUPFAM" id="SSF57180">
    <property type="entry name" value="Cellulose-binding domain"/>
    <property type="match status" value="1"/>
</dbReference>
<dbReference type="SUPFAM" id="SSF55486">
    <property type="entry name" value="Metalloproteases ('zincins'), catalytic domain"/>
    <property type="match status" value="1"/>
</dbReference>
<accession>A0A8K0TLC4</accession>
<dbReference type="Proteomes" id="UP000813385">
    <property type="component" value="Unassembled WGS sequence"/>
</dbReference>
<keyword evidence="1 3" id="KW-0732">Signal</keyword>
<name>A0A8K0TLC4_9PEZI</name>
<evidence type="ECO:0000313" key="6">
    <source>
        <dbReference type="Proteomes" id="UP000813385"/>
    </source>
</evidence>
<dbReference type="GO" id="GO:0030248">
    <property type="term" value="F:cellulose binding"/>
    <property type="evidence" value="ECO:0007669"/>
    <property type="project" value="InterPro"/>
</dbReference>
<dbReference type="PROSITE" id="PS51164">
    <property type="entry name" value="CBM1_2"/>
    <property type="match status" value="1"/>
</dbReference>
<dbReference type="PROSITE" id="PS00562">
    <property type="entry name" value="CBM1_1"/>
    <property type="match status" value="1"/>
</dbReference>
<dbReference type="SMART" id="SM00236">
    <property type="entry name" value="fCBD"/>
    <property type="match status" value="1"/>
</dbReference>
<comment type="caution">
    <text evidence="5">The sequence shown here is derived from an EMBL/GenBank/DDBJ whole genome shotgun (WGS) entry which is preliminary data.</text>
</comment>
<feature type="signal peptide" evidence="3">
    <location>
        <begin position="1"/>
        <end position="19"/>
    </location>
</feature>
<feature type="region of interest" description="Disordered" evidence="2">
    <location>
        <begin position="304"/>
        <end position="344"/>
    </location>
</feature>
<organism evidence="5 6">
    <name type="scientific">Plectosphaerella cucumerina</name>
    <dbReference type="NCBI Taxonomy" id="40658"/>
    <lineage>
        <taxon>Eukaryota</taxon>
        <taxon>Fungi</taxon>
        <taxon>Dikarya</taxon>
        <taxon>Ascomycota</taxon>
        <taxon>Pezizomycotina</taxon>
        <taxon>Sordariomycetes</taxon>
        <taxon>Hypocreomycetidae</taxon>
        <taxon>Glomerellales</taxon>
        <taxon>Plectosphaerellaceae</taxon>
        <taxon>Plectosphaerella</taxon>
    </lineage>
</organism>
<dbReference type="InterPro" id="IPR000254">
    <property type="entry name" value="CBD"/>
</dbReference>
<dbReference type="OrthoDB" id="94998at2759"/>
<dbReference type="GO" id="GO:0005576">
    <property type="term" value="C:extracellular region"/>
    <property type="evidence" value="ECO:0007669"/>
    <property type="project" value="InterPro"/>
</dbReference>
<dbReference type="AlphaFoldDB" id="A0A8K0TLC4"/>
<dbReference type="PANTHER" id="PTHR35606:SF4">
    <property type="entry name" value="CELLULOSE-BINDING FAMILY II PROTEIN"/>
    <property type="match status" value="1"/>
</dbReference>
<proteinExistence type="predicted"/>
<protein>
    <submittedName>
        <fullName evidence="5">Cellulose-binding family II</fullName>
    </submittedName>
</protein>
<reference evidence="5" key="1">
    <citation type="journal article" date="2021" name="Nat. Commun.">
        <title>Genetic determinants of endophytism in the Arabidopsis root mycobiome.</title>
        <authorList>
            <person name="Mesny F."/>
            <person name="Miyauchi S."/>
            <person name="Thiergart T."/>
            <person name="Pickel B."/>
            <person name="Atanasova L."/>
            <person name="Karlsson M."/>
            <person name="Huettel B."/>
            <person name="Barry K.W."/>
            <person name="Haridas S."/>
            <person name="Chen C."/>
            <person name="Bauer D."/>
            <person name="Andreopoulos W."/>
            <person name="Pangilinan J."/>
            <person name="LaButti K."/>
            <person name="Riley R."/>
            <person name="Lipzen A."/>
            <person name="Clum A."/>
            <person name="Drula E."/>
            <person name="Henrissat B."/>
            <person name="Kohler A."/>
            <person name="Grigoriev I.V."/>
            <person name="Martin F.M."/>
            <person name="Hacquard S."/>
        </authorList>
    </citation>
    <scope>NUCLEOTIDE SEQUENCE</scope>
    <source>
        <strain evidence="5">MPI-CAGE-AT-0016</strain>
    </source>
</reference>
<feature type="compositionally biased region" description="Pro residues" evidence="2">
    <location>
        <begin position="308"/>
        <end position="332"/>
    </location>
</feature>